<proteinExistence type="predicted"/>
<protein>
    <submittedName>
        <fullName evidence="2">Uncharacterized protein</fullName>
    </submittedName>
</protein>
<organism evidence="2 3">
    <name type="scientific">Dibothriocephalus latus</name>
    <name type="common">Fish tapeworm</name>
    <name type="synonym">Diphyllobothrium latum</name>
    <dbReference type="NCBI Taxonomy" id="60516"/>
    <lineage>
        <taxon>Eukaryota</taxon>
        <taxon>Metazoa</taxon>
        <taxon>Spiralia</taxon>
        <taxon>Lophotrochozoa</taxon>
        <taxon>Platyhelminthes</taxon>
        <taxon>Cestoda</taxon>
        <taxon>Eucestoda</taxon>
        <taxon>Diphyllobothriidea</taxon>
        <taxon>Diphyllobothriidae</taxon>
        <taxon>Dibothriocephalus</taxon>
    </lineage>
</organism>
<accession>A0A3P7LHI7</accession>
<dbReference type="Proteomes" id="UP000281553">
    <property type="component" value="Unassembled WGS sequence"/>
</dbReference>
<keyword evidence="3" id="KW-1185">Reference proteome</keyword>
<gene>
    <name evidence="2" type="ORF">DILT_LOCUS8691</name>
</gene>
<evidence type="ECO:0000313" key="3">
    <source>
        <dbReference type="Proteomes" id="UP000281553"/>
    </source>
</evidence>
<sequence>MKFDSDFRNQLRFLYEFLAYCISVEGLGGDRNVIAKAPAPALPRRAAPNEDYDLPKGPVPLTINPPQNEEYSLPKKGLPGYPSLGEPSTGMPSRPLPTPSTLNPPQNEEYGFPKRELPSDQGEPSIPQRPMLPGSASQKFGVDAQNGRFVLPGQPRPGKSSPGVHLVIYYAHLGWAQSR</sequence>
<name>A0A3P7LHI7_DIBLA</name>
<evidence type="ECO:0000256" key="1">
    <source>
        <dbReference type="SAM" id="MobiDB-lite"/>
    </source>
</evidence>
<reference evidence="2 3" key="1">
    <citation type="submission" date="2018-11" db="EMBL/GenBank/DDBJ databases">
        <authorList>
            <consortium name="Pathogen Informatics"/>
        </authorList>
    </citation>
    <scope>NUCLEOTIDE SEQUENCE [LARGE SCALE GENOMIC DNA]</scope>
</reference>
<dbReference type="AlphaFoldDB" id="A0A3P7LHI7"/>
<evidence type="ECO:0000313" key="2">
    <source>
        <dbReference type="EMBL" id="VDN12860.1"/>
    </source>
</evidence>
<feature type="region of interest" description="Disordered" evidence="1">
    <location>
        <begin position="43"/>
        <end position="139"/>
    </location>
</feature>
<dbReference type="EMBL" id="UYRU01054930">
    <property type="protein sequence ID" value="VDN12860.1"/>
    <property type="molecule type" value="Genomic_DNA"/>
</dbReference>